<organism evidence="8 9">
    <name type="scientific">Candida albicans</name>
    <name type="common">Yeast</name>
    <dbReference type="NCBI Taxonomy" id="5476"/>
    <lineage>
        <taxon>Eukaryota</taxon>
        <taxon>Fungi</taxon>
        <taxon>Dikarya</taxon>
        <taxon>Ascomycota</taxon>
        <taxon>Saccharomycotina</taxon>
        <taxon>Pichiomycetes</taxon>
        <taxon>Debaryomycetaceae</taxon>
        <taxon>Candida/Lodderomyces clade</taxon>
        <taxon>Candida</taxon>
    </lineage>
</organism>
<dbReference type="PANTHER" id="PTHR46140">
    <property type="entry name" value="VACUOLAR TRANSPORTER CHAPERONE 1-RELATED"/>
    <property type="match status" value="1"/>
</dbReference>
<dbReference type="GO" id="GO:0033254">
    <property type="term" value="C:vacuolar transporter chaperone complex"/>
    <property type="evidence" value="ECO:0007669"/>
    <property type="project" value="UniProtKB-ARBA"/>
</dbReference>
<keyword evidence="5" id="KW-0472">Membrane</keyword>
<dbReference type="PROSITE" id="PS51382">
    <property type="entry name" value="SPX"/>
    <property type="match status" value="1"/>
</dbReference>
<dbReference type="GO" id="GO:0006799">
    <property type="term" value="P:polyphosphate biosynthetic process"/>
    <property type="evidence" value="ECO:0007669"/>
    <property type="project" value="UniProtKB-ARBA"/>
</dbReference>
<keyword evidence="2" id="KW-0926">Vacuole</keyword>
<evidence type="ECO:0000256" key="6">
    <source>
        <dbReference type="SAM" id="MobiDB-lite"/>
    </source>
</evidence>
<evidence type="ECO:0000313" key="8">
    <source>
        <dbReference type="EMBL" id="KAF6067023.1"/>
    </source>
</evidence>
<reference evidence="8 9" key="1">
    <citation type="submission" date="2020-03" db="EMBL/GenBank/DDBJ databases">
        <title>FDA dAtabase for Regulatory Grade micrObial Sequences (FDA-ARGOS): Supporting development and validation of Infectious Disease Dx tests.</title>
        <authorList>
            <person name="Campos J."/>
            <person name="Goldberg B."/>
            <person name="Tallon L."/>
            <person name="Sadzewicz L."/>
            <person name="Vavikolanu K."/>
            <person name="Mehta A."/>
            <person name="Aluvathingal J."/>
            <person name="Nadendla S."/>
            <person name="Nandy P."/>
            <person name="Geyer C."/>
            <person name="Yan Y."/>
            <person name="Sichtig H."/>
        </authorList>
    </citation>
    <scope>NUCLEOTIDE SEQUENCE [LARGE SCALE GENOMIC DNA]</scope>
    <source>
        <strain evidence="8 9">FDAARGOS_656</strain>
    </source>
</reference>
<feature type="domain" description="SPX" evidence="7">
    <location>
        <begin position="25"/>
        <end position="161"/>
    </location>
</feature>
<feature type="region of interest" description="Disordered" evidence="6">
    <location>
        <begin position="1"/>
        <end position="21"/>
    </location>
</feature>
<protein>
    <submittedName>
        <fullName evidence="8">SPX domain family protein</fullName>
    </submittedName>
</protein>
<dbReference type="PANTHER" id="PTHR46140:SF2">
    <property type="entry name" value="VACUOLAR TRANSPORTER CHAPERONE 3 COMPLEX SUBUNIT 3-RELATED"/>
    <property type="match status" value="1"/>
</dbReference>
<evidence type="ECO:0000256" key="5">
    <source>
        <dbReference type="ARBA" id="ARBA00023136"/>
    </source>
</evidence>
<evidence type="ECO:0000259" key="7">
    <source>
        <dbReference type="PROSITE" id="PS51382"/>
    </source>
</evidence>
<comment type="caution">
    <text evidence="8">The sequence shown here is derived from an EMBL/GenBank/DDBJ whole genome shotgun (WGS) entry which is preliminary data.</text>
</comment>
<feature type="compositionally biased region" description="Low complexity" evidence="6">
    <location>
        <begin position="11"/>
        <end position="21"/>
    </location>
</feature>
<dbReference type="CDD" id="cd14480">
    <property type="entry name" value="SPX_VTC2_like"/>
    <property type="match status" value="1"/>
</dbReference>
<gene>
    <name evidence="8" type="ORF">FOB64_004463</name>
</gene>
<evidence type="ECO:0000256" key="1">
    <source>
        <dbReference type="ARBA" id="ARBA00004128"/>
    </source>
</evidence>
<dbReference type="InterPro" id="IPR051572">
    <property type="entry name" value="VTC_Complex_Subunit"/>
</dbReference>
<sequence length="215" mass="25229">MSYSENPGSIPKSKSAAPSSSETKMLFGTKLDHEIYPPWKDFYISYNHLKKLLKEGVILKNNWTDKDEQNFVSALDENLEKVFGFQHKKFDELNDELNDLQQQTERTDTFNLESFSKKLDKILDEAQNLEHFQRLNYTGFIKIVKKHDRIHPEYSVKPLLNVRLKKLPFHSEDYSPLLYKVGTLYQFLRDNYEVDQSLSKLSSFNEGATNDTCQF</sequence>
<dbReference type="Proteomes" id="UP000536275">
    <property type="component" value="Unassembled WGS sequence"/>
</dbReference>
<keyword evidence="4" id="KW-1133">Transmembrane helix</keyword>
<dbReference type="InterPro" id="IPR004331">
    <property type="entry name" value="SPX_dom"/>
</dbReference>
<dbReference type="EMBL" id="JABWAD010000055">
    <property type="protein sequence ID" value="KAF6067023.1"/>
    <property type="molecule type" value="Genomic_DNA"/>
</dbReference>
<dbReference type="AlphaFoldDB" id="A0A8H6BX71"/>
<proteinExistence type="predicted"/>
<dbReference type="GO" id="GO:0000329">
    <property type="term" value="C:fungal-type vacuole membrane"/>
    <property type="evidence" value="ECO:0007669"/>
    <property type="project" value="TreeGrafter"/>
</dbReference>
<keyword evidence="3" id="KW-0812">Transmembrane</keyword>
<evidence type="ECO:0000313" key="9">
    <source>
        <dbReference type="Proteomes" id="UP000536275"/>
    </source>
</evidence>
<evidence type="ECO:0000256" key="3">
    <source>
        <dbReference type="ARBA" id="ARBA00022692"/>
    </source>
</evidence>
<evidence type="ECO:0000256" key="2">
    <source>
        <dbReference type="ARBA" id="ARBA00022554"/>
    </source>
</evidence>
<comment type="subcellular location">
    <subcellularLocation>
        <location evidence="1">Vacuole membrane</location>
        <topology evidence="1">Multi-pass membrane protein</topology>
    </subcellularLocation>
</comment>
<evidence type="ECO:0000256" key="4">
    <source>
        <dbReference type="ARBA" id="ARBA00022989"/>
    </source>
</evidence>
<accession>A0A8H6BX71</accession>
<name>A0A8H6BX71_CANAX</name>